<keyword evidence="5" id="KW-1185">Reference proteome</keyword>
<proteinExistence type="predicted"/>
<dbReference type="InterPro" id="IPR001647">
    <property type="entry name" value="HTH_TetR"/>
</dbReference>
<dbReference type="PANTHER" id="PTHR30055">
    <property type="entry name" value="HTH-TYPE TRANSCRIPTIONAL REGULATOR RUTR"/>
    <property type="match status" value="1"/>
</dbReference>
<gene>
    <name evidence="4" type="ORF">CEPID_03900</name>
</gene>
<protein>
    <submittedName>
        <fullName evidence="4">Transcriptional regulator, TetR family</fullName>
    </submittedName>
</protein>
<evidence type="ECO:0000256" key="2">
    <source>
        <dbReference type="PROSITE-ProRule" id="PRU00335"/>
    </source>
</evidence>
<evidence type="ECO:0000313" key="4">
    <source>
        <dbReference type="EMBL" id="AKK02653.1"/>
    </source>
</evidence>
<dbReference type="Proteomes" id="UP000035368">
    <property type="component" value="Chromosome"/>
</dbReference>
<dbReference type="InterPro" id="IPR009057">
    <property type="entry name" value="Homeodomain-like_sf"/>
</dbReference>
<dbReference type="AlphaFoldDB" id="A0A0G3GT05"/>
<keyword evidence="1 2" id="KW-0238">DNA-binding</keyword>
<sequence>MATSREQAKQKRRAELLNAAARIMADRGFHQTRLGDVGAAVGISGPGVLRHFKNKDDLLEKILVDISIRLVDEARDAIASHAESGDGSPQTLMSELVLRHAEFAATEPDIIRVQEREIRNLTEDARRKVRSLQLSYLGLWMDVLLECRPDLDRQTARLRVQLAAGLINSTRHVIHWAGPDLLREQAHKMALAALMAE</sequence>
<feature type="DNA-binding region" description="H-T-H motif" evidence="2">
    <location>
        <begin position="33"/>
        <end position="52"/>
    </location>
</feature>
<dbReference type="PANTHER" id="PTHR30055:SF237">
    <property type="entry name" value="TRANSCRIPTIONAL REPRESSOR MCE3R"/>
    <property type="match status" value="1"/>
</dbReference>
<dbReference type="Gene3D" id="1.10.357.10">
    <property type="entry name" value="Tetracycline Repressor, domain 2"/>
    <property type="match status" value="1"/>
</dbReference>
<dbReference type="PRINTS" id="PR00455">
    <property type="entry name" value="HTHTETR"/>
</dbReference>
<reference evidence="4 5" key="1">
    <citation type="submission" date="2015-05" db="EMBL/GenBank/DDBJ databases">
        <title>Complete genome sequence of Corynebacterium epidermidicanis DSM 45586, isolated from the skin of a dog suffering from pruritus.</title>
        <authorList>
            <person name="Ruckert C."/>
            <person name="Albersmeier A."/>
            <person name="Winkler A."/>
            <person name="Tauch A."/>
        </authorList>
    </citation>
    <scope>NUCLEOTIDE SEQUENCE [LARGE SCALE GENOMIC DNA]</scope>
    <source>
        <strain evidence="4 5">DSM 45586</strain>
    </source>
</reference>
<dbReference type="InterPro" id="IPR041490">
    <property type="entry name" value="KstR2_TetR_C"/>
</dbReference>
<dbReference type="GO" id="GO:0000976">
    <property type="term" value="F:transcription cis-regulatory region binding"/>
    <property type="evidence" value="ECO:0007669"/>
    <property type="project" value="TreeGrafter"/>
</dbReference>
<dbReference type="GO" id="GO:0003700">
    <property type="term" value="F:DNA-binding transcription factor activity"/>
    <property type="evidence" value="ECO:0007669"/>
    <property type="project" value="TreeGrafter"/>
</dbReference>
<dbReference type="PROSITE" id="PS50977">
    <property type="entry name" value="HTH_TETR_2"/>
    <property type="match status" value="1"/>
</dbReference>
<dbReference type="SUPFAM" id="SSF46689">
    <property type="entry name" value="Homeodomain-like"/>
    <property type="match status" value="1"/>
</dbReference>
<feature type="domain" description="HTH tetR-type" evidence="3">
    <location>
        <begin position="10"/>
        <end position="70"/>
    </location>
</feature>
<dbReference type="Pfam" id="PF00440">
    <property type="entry name" value="TetR_N"/>
    <property type="match status" value="1"/>
</dbReference>
<dbReference type="KEGG" id="cei:CEPID_03900"/>
<dbReference type="Pfam" id="PF17932">
    <property type="entry name" value="TetR_C_24"/>
    <property type="match status" value="1"/>
</dbReference>
<accession>A0A0G3GT05</accession>
<dbReference type="Gene3D" id="1.10.10.60">
    <property type="entry name" value="Homeodomain-like"/>
    <property type="match status" value="1"/>
</dbReference>
<evidence type="ECO:0000256" key="1">
    <source>
        <dbReference type="ARBA" id="ARBA00023125"/>
    </source>
</evidence>
<evidence type="ECO:0000259" key="3">
    <source>
        <dbReference type="PROSITE" id="PS50977"/>
    </source>
</evidence>
<dbReference type="EMBL" id="CP011541">
    <property type="protein sequence ID" value="AKK02653.1"/>
    <property type="molecule type" value="Genomic_DNA"/>
</dbReference>
<dbReference type="InterPro" id="IPR050109">
    <property type="entry name" value="HTH-type_TetR-like_transc_reg"/>
</dbReference>
<name>A0A0G3GT05_9CORY</name>
<dbReference type="RefSeq" id="WP_047239821.1">
    <property type="nucleotide sequence ID" value="NZ_CP011541.1"/>
</dbReference>
<dbReference type="STRING" id="1050174.CEPID_03900"/>
<organism evidence="4 5">
    <name type="scientific">Corynebacterium epidermidicanis</name>
    <dbReference type="NCBI Taxonomy" id="1050174"/>
    <lineage>
        <taxon>Bacteria</taxon>
        <taxon>Bacillati</taxon>
        <taxon>Actinomycetota</taxon>
        <taxon>Actinomycetes</taxon>
        <taxon>Mycobacteriales</taxon>
        <taxon>Corynebacteriaceae</taxon>
        <taxon>Corynebacterium</taxon>
    </lineage>
</organism>
<evidence type="ECO:0000313" key="5">
    <source>
        <dbReference type="Proteomes" id="UP000035368"/>
    </source>
</evidence>
<dbReference type="PATRIC" id="fig|1050174.4.peg.790"/>